<keyword evidence="4" id="KW-0804">Transcription</keyword>
<keyword evidence="7" id="KW-1185">Reference proteome</keyword>
<evidence type="ECO:0000256" key="5">
    <source>
        <dbReference type="ARBA" id="ARBA00023242"/>
    </source>
</evidence>
<evidence type="ECO:0000313" key="6">
    <source>
        <dbReference type="EMBL" id="WOH11284.1"/>
    </source>
</evidence>
<reference evidence="6" key="2">
    <citation type="submission" date="2022-03" db="EMBL/GenBank/DDBJ databases">
        <title>Draft title - Genomic analysis of global carrot germplasm unveils the trajectory of domestication and the origin of high carotenoid orange carrot.</title>
        <authorList>
            <person name="Iorizzo M."/>
            <person name="Ellison S."/>
            <person name="Senalik D."/>
            <person name="Macko-Podgorni A."/>
            <person name="Grzebelus D."/>
            <person name="Bostan H."/>
            <person name="Rolling W."/>
            <person name="Curaba J."/>
            <person name="Simon P."/>
        </authorList>
    </citation>
    <scope>NUCLEOTIDE SEQUENCE</scope>
    <source>
        <tissue evidence="6">Leaf</tissue>
    </source>
</reference>
<gene>
    <name evidence="6" type="ORF">DCAR_0830765</name>
</gene>
<dbReference type="Gene3D" id="2.40.330.10">
    <property type="entry name" value="DNA-binding pseudobarrel domain"/>
    <property type="match status" value="2"/>
</dbReference>
<dbReference type="PANTHER" id="PTHR31920:SF37">
    <property type="entry name" value="B3 DOMAIN-CONTAINING TRANSCRIPTION FACTOR VRN1"/>
    <property type="match status" value="1"/>
</dbReference>
<evidence type="ECO:0000256" key="2">
    <source>
        <dbReference type="ARBA" id="ARBA00023015"/>
    </source>
</evidence>
<dbReference type="PANTHER" id="PTHR31920">
    <property type="entry name" value="B3 DOMAIN-CONTAINING"/>
    <property type="match status" value="1"/>
</dbReference>
<dbReference type="GO" id="GO:0003677">
    <property type="term" value="F:DNA binding"/>
    <property type="evidence" value="ECO:0007669"/>
    <property type="project" value="UniProtKB-KW"/>
</dbReference>
<sequence length="344" mass="40522">MACSPCISKFVKYVDSDECQSDELTIPWRFVHFNGNRLNETVKLRFRNGYIIQVDFDRRNRRFVRMHDFFKDFSMKGGEILFFQYASRGVLDVFIIGADFGEIDYPGVVHSRQDSTPQNLINIRDGWHYVHQLSHAGTVVDEIVPPHRYMEKICKRMPLKVKYVTNDGDEFLGYYDRIQGRFTGLKLICDHLGIENLNAFTTLVFCYDWTKRFHVSFIDGYNMEINLNMNLRGDALPESIRVPSFFVIEVKPFHMLPYCYGVDIPVEFKRVTEMWGRNVEIRVYKGDISWTLSVHKRADWKCTCILNGWTTFRDDVQLGIGDKLYFQWKDESYKFTFEVVKAGN</sequence>
<dbReference type="EMBL" id="CP093350">
    <property type="protein sequence ID" value="WOH11284.1"/>
    <property type="molecule type" value="Genomic_DNA"/>
</dbReference>
<dbReference type="InterPro" id="IPR050655">
    <property type="entry name" value="Plant_B3_domain"/>
</dbReference>
<protein>
    <submittedName>
        <fullName evidence="6">Uncharacterized protein</fullName>
    </submittedName>
</protein>
<proteinExistence type="predicted"/>
<name>A0A175YLJ7_DAUCS</name>
<keyword evidence="2" id="KW-0805">Transcription regulation</keyword>
<evidence type="ECO:0000256" key="3">
    <source>
        <dbReference type="ARBA" id="ARBA00023125"/>
    </source>
</evidence>
<keyword evidence="3" id="KW-0238">DNA-binding</keyword>
<dbReference type="Gramene" id="KZM84008">
    <property type="protein sequence ID" value="KZM84008"/>
    <property type="gene ID" value="DCAR_028570"/>
</dbReference>
<dbReference type="SUPFAM" id="SSF101936">
    <property type="entry name" value="DNA-binding pseudobarrel domain"/>
    <property type="match status" value="2"/>
</dbReference>
<evidence type="ECO:0000313" key="7">
    <source>
        <dbReference type="Proteomes" id="UP000077755"/>
    </source>
</evidence>
<keyword evidence="5" id="KW-0539">Nucleus</keyword>
<evidence type="ECO:0000256" key="4">
    <source>
        <dbReference type="ARBA" id="ARBA00023163"/>
    </source>
</evidence>
<evidence type="ECO:0000256" key="1">
    <source>
        <dbReference type="ARBA" id="ARBA00004123"/>
    </source>
</evidence>
<comment type="subcellular location">
    <subcellularLocation>
        <location evidence="1">Nucleus</location>
    </subcellularLocation>
</comment>
<organism evidence="6 7">
    <name type="scientific">Daucus carota subsp. sativus</name>
    <name type="common">Carrot</name>
    <dbReference type="NCBI Taxonomy" id="79200"/>
    <lineage>
        <taxon>Eukaryota</taxon>
        <taxon>Viridiplantae</taxon>
        <taxon>Streptophyta</taxon>
        <taxon>Embryophyta</taxon>
        <taxon>Tracheophyta</taxon>
        <taxon>Spermatophyta</taxon>
        <taxon>Magnoliopsida</taxon>
        <taxon>eudicotyledons</taxon>
        <taxon>Gunneridae</taxon>
        <taxon>Pentapetalae</taxon>
        <taxon>asterids</taxon>
        <taxon>campanulids</taxon>
        <taxon>Apiales</taxon>
        <taxon>Apiaceae</taxon>
        <taxon>Apioideae</taxon>
        <taxon>Scandiceae</taxon>
        <taxon>Daucinae</taxon>
        <taxon>Daucus</taxon>
        <taxon>Daucus sect. Daucus</taxon>
    </lineage>
</organism>
<dbReference type="Proteomes" id="UP000077755">
    <property type="component" value="Chromosome 8"/>
</dbReference>
<accession>A0A175YLJ7</accession>
<reference evidence="6" key="1">
    <citation type="journal article" date="2016" name="Nat. Genet.">
        <title>A high-quality carrot genome assembly provides new insights into carotenoid accumulation and asterid genome evolution.</title>
        <authorList>
            <person name="Iorizzo M."/>
            <person name="Ellison S."/>
            <person name="Senalik D."/>
            <person name="Zeng P."/>
            <person name="Satapoomin P."/>
            <person name="Huang J."/>
            <person name="Bowman M."/>
            <person name="Iovene M."/>
            <person name="Sanseverino W."/>
            <person name="Cavagnaro P."/>
            <person name="Yildiz M."/>
            <person name="Macko-Podgorni A."/>
            <person name="Moranska E."/>
            <person name="Grzebelus E."/>
            <person name="Grzebelus D."/>
            <person name="Ashrafi H."/>
            <person name="Zheng Z."/>
            <person name="Cheng S."/>
            <person name="Spooner D."/>
            <person name="Van Deynze A."/>
            <person name="Simon P."/>
        </authorList>
    </citation>
    <scope>NUCLEOTIDE SEQUENCE</scope>
    <source>
        <tissue evidence="6">Leaf</tissue>
    </source>
</reference>
<dbReference type="InterPro" id="IPR015300">
    <property type="entry name" value="DNA-bd_pseudobarrel_sf"/>
</dbReference>
<dbReference type="GO" id="GO:0005634">
    <property type="term" value="C:nucleus"/>
    <property type="evidence" value="ECO:0007669"/>
    <property type="project" value="UniProtKB-SubCell"/>
</dbReference>
<dbReference type="AlphaFoldDB" id="A0A175YLJ7"/>